<reference evidence="1" key="2">
    <citation type="submission" date="2021-08" db="EMBL/GenBank/DDBJ databases">
        <authorList>
            <person name="Tani A."/>
            <person name="Ola A."/>
            <person name="Ogura Y."/>
            <person name="Katsura K."/>
            <person name="Hayashi T."/>
        </authorList>
    </citation>
    <scope>NUCLEOTIDE SEQUENCE</scope>
    <source>
        <strain evidence="1">JCM 32048</strain>
    </source>
</reference>
<evidence type="ECO:0000313" key="2">
    <source>
        <dbReference type="Proteomes" id="UP001055286"/>
    </source>
</evidence>
<gene>
    <name evidence="1" type="ORF">MPEAHAMD_6556</name>
</gene>
<name>A0AA37HIE1_9HYPH</name>
<evidence type="ECO:0008006" key="3">
    <source>
        <dbReference type="Google" id="ProtNLM"/>
    </source>
</evidence>
<dbReference type="RefSeq" id="WP_238193442.1">
    <property type="nucleotide sequence ID" value="NZ_BPQJ01000062.1"/>
</dbReference>
<dbReference type="Pfam" id="PF13602">
    <property type="entry name" value="ADH_zinc_N_2"/>
    <property type="match status" value="1"/>
</dbReference>
<sequence>MSSGVYLTFFGSFVFGTPGFPLADVPLGQIAQDAAAGRLDVKPARIFSFDEVREAHRLMEANAAGGKMVVVH</sequence>
<reference evidence="1" key="1">
    <citation type="journal article" date="2016" name="Front. Microbiol.">
        <title>Genome Sequence of the Piezophilic, Mesophilic Sulfate-Reducing Bacterium Desulfovibrio indicus J2T.</title>
        <authorList>
            <person name="Cao J."/>
            <person name="Maignien L."/>
            <person name="Shao Z."/>
            <person name="Alain K."/>
            <person name="Jebbar M."/>
        </authorList>
    </citation>
    <scope>NUCLEOTIDE SEQUENCE</scope>
    <source>
        <strain evidence="1">JCM 32048</strain>
    </source>
</reference>
<organism evidence="1 2">
    <name type="scientific">Methylobacterium frigidaeris</name>
    <dbReference type="NCBI Taxonomy" id="2038277"/>
    <lineage>
        <taxon>Bacteria</taxon>
        <taxon>Pseudomonadati</taxon>
        <taxon>Pseudomonadota</taxon>
        <taxon>Alphaproteobacteria</taxon>
        <taxon>Hyphomicrobiales</taxon>
        <taxon>Methylobacteriaceae</taxon>
        <taxon>Methylobacterium</taxon>
    </lineage>
</organism>
<keyword evidence="2" id="KW-1185">Reference proteome</keyword>
<comment type="caution">
    <text evidence="1">The sequence shown here is derived from an EMBL/GenBank/DDBJ whole genome shotgun (WGS) entry which is preliminary data.</text>
</comment>
<proteinExistence type="predicted"/>
<protein>
    <recommendedName>
        <fullName evidence="3">Alcohol dehydrogenase</fullName>
    </recommendedName>
</protein>
<dbReference type="EMBL" id="BPQJ01000062">
    <property type="protein sequence ID" value="GJD66359.1"/>
    <property type="molecule type" value="Genomic_DNA"/>
</dbReference>
<dbReference type="Gene3D" id="3.90.180.10">
    <property type="entry name" value="Medium-chain alcohol dehydrogenases, catalytic domain"/>
    <property type="match status" value="1"/>
</dbReference>
<evidence type="ECO:0000313" key="1">
    <source>
        <dbReference type="EMBL" id="GJD66359.1"/>
    </source>
</evidence>
<accession>A0AA37HIE1</accession>
<dbReference type="Proteomes" id="UP001055286">
    <property type="component" value="Unassembled WGS sequence"/>
</dbReference>
<dbReference type="AlphaFoldDB" id="A0AA37HIE1"/>